<sequence length="227" mass="24729">MNKFLPLLLLLSSPLTTLAQKNPSLPPNYTTILTNDTFKVIRVHYGPHEKVPVHDHPAIPTVFVYLNNSGPVNIIHDEPKPDTVTRPPTHLGAFRIGPGIIERHAIENLSDLPSDFLRVELPHLDDKIVEFRGPAPTTLTHNIDATEFSSPHLTVRRVVCVDTTPCAIPPTSAPAVLVAFSNTTLTQNGHTTTIEPGTVVSIAPEQSFQISPATPSEPAHILLISSR</sequence>
<evidence type="ECO:0000313" key="2">
    <source>
        <dbReference type="EMBL" id="MBB5328135.1"/>
    </source>
</evidence>
<dbReference type="AlphaFoldDB" id="A0A9X0U3N9"/>
<keyword evidence="1" id="KW-0732">Signal</keyword>
<accession>A0A9X0U3N9</accession>
<name>A0A9X0U3N9_9BACT</name>
<dbReference type="Proteomes" id="UP000535182">
    <property type="component" value="Unassembled WGS sequence"/>
</dbReference>
<dbReference type="InterPro" id="IPR011051">
    <property type="entry name" value="RmlC_Cupin_sf"/>
</dbReference>
<dbReference type="Gene3D" id="2.60.120.10">
    <property type="entry name" value="Jelly Rolls"/>
    <property type="match status" value="1"/>
</dbReference>
<keyword evidence="3" id="KW-1185">Reference proteome</keyword>
<reference evidence="2 3" key="1">
    <citation type="submission" date="2020-08" db="EMBL/GenBank/DDBJ databases">
        <title>Genomic Encyclopedia of Type Strains, Phase IV (KMG-V): Genome sequencing to study the core and pangenomes of soil and plant-associated prokaryotes.</title>
        <authorList>
            <person name="Whitman W."/>
        </authorList>
    </citation>
    <scope>NUCLEOTIDE SEQUENCE [LARGE SCALE GENOMIC DNA]</scope>
    <source>
        <strain evidence="2 3">X5P2</strain>
    </source>
</reference>
<feature type="chain" id="PRO_5040821341" description="Cupin domain-containing protein" evidence="1">
    <location>
        <begin position="20"/>
        <end position="227"/>
    </location>
</feature>
<dbReference type="RefSeq" id="WP_183975342.1">
    <property type="nucleotide sequence ID" value="NZ_JACHEB010000003.1"/>
</dbReference>
<protein>
    <recommendedName>
        <fullName evidence="4">Cupin domain-containing protein</fullName>
    </recommendedName>
</protein>
<dbReference type="InterPro" id="IPR014710">
    <property type="entry name" value="RmlC-like_jellyroll"/>
</dbReference>
<proteinExistence type="predicted"/>
<evidence type="ECO:0000256" key="1">
    <source>
        <dbReference type="SAM" id="SignalP"/>
    </source>
</evidence>
<feature type="signal peptide" evidence="1">
    <location>
        <begin position="1"/>
        <end position="19"/>
    </location>
</feature>
<evidence type="ECO:0000313" key="3">
    <source>
        <dbReference type="Proteomes" id="UP000535182"/>
    </source>
</evidence>
<dbReference type="EMBL" id="JACHEB010000003">
    <property type="protein sequence ID" value="MBB5328135.1"/>
    <property type="molecule type" value="Genomic_DNA"/>
</dbReference>
<evidence type="ECO:0008006" key="4">
    <source>
        <dbReference type="Google" id="ProtNLM"/>
    </source>
</evidence>
<comment type="caution">
    <text evidence="2">The sequence shown here is derived from an EMBL/GenBank/DDBJ whole genome shotgun (WGS) entry which is preliminary data.</text>
</comment>
<organism evidence="2 3">
    <name type="scientific">Tunturiibacter gelidiferens</name>
    <dbReference type="NCBI Taxonomy" id="3069689"/>
    <lineage>
        <taxon>Bacteria</taxon>
        <taxon>Pseudomonadati</taxon>
        <taxon>Acidobacteriota</taxon>
        <taxon>Terriglobia</taxon>
        <taxon>Terriglobales</taxon>
        <taxon>Acidobacteriaceae</taxon>
        <taxon>Tunturiibacter</taxon>
    </lineage>
</organism>
<dbReference type="SUPFAM" id="SSF51182">
    <property type="entry name" value="RmlC-like cupins"/>
    <property type="match status" value="1"/>
</dbReference>
<gene>
    <name evidence="2" type="ORF">HDF14_001741</name>
</gene>